<accession>A0A1K0FMR2</accession>
<dbReference type="EMBL" id="MEIA01000118">
    <property type="protein sequence ID" value="OJF14081.1"/>
    <property type="molecule type" value="Genomic_DNA"/>
</dbReference>
<keyword evidence="2" id="KW-1185">Reference proteome</keyword>
<comment type="caution">
    <text evidence="1">The sequence shown here is derived from an EMBL/GenBank/DDBJ whole genome shotgun (WGS) entry which is preliminary data.</text>
</comment>
<dbReference type="AlphaFoldDB" id="A0A1K0FMR2"/>
<reference evidence="1 2" key="1">
    <citation type="submission" date="2016-09" db="EMBL/GenBank/DDBJ databases">
        <title>Couchioplanes caeruleus draft genome sequence.</title>
        <authorList>
            <person name="Sheehan J."/>
            <person name="Caffrey P."/>
        </authorList>
    </citation>
    <scope>NUCLEOTIDE SEQUENCE [LARGE SCALE GENOMIC DNA]</scope>
    <source>
        <strain evidence="1 2">DSM 43634</strain>
    </source>
</reference>
<evidence type="ECO:0000313" key="1">
    <source>
        <dbReference type="EMBL" id="OJF14081.1"/>
    </source>
</evidence>
<name>A0A1K0FMR2_9ACTN</name>
<protein>
    <submittedName>
        <fullName evidence="1">Uncharacterized protein</fullName>
    </submittedName>
</protein>
<organism evidence="1 2">
    <name type="scientific">Couchioplanes caeruleus subsp. caeruleus</name>
    <dbReference type="NCBI Taxonomy" id="56427"/>
    <lineage>
        <taxon>Bacteria</taxon>
        <taxon>Bacillati</taxon>
        <taxon>Actinomycetota</taxon>
        <taxon>Actinomycetes</taxon>
        <taxon>Micromonosporales</taxon>
        <taxon>Micromonosporaceae</taxon>
        <taxon>Couchioplanes</taxon>
    </lineage>
</organism>
<sequence>MNKKHEELAGQYAKRIAVAAAGSGAGLLARKAAVGIGLAVGGPATALLAAVVSTVASAAVADAVSDLDES</sequence>
<dbReference type="RefSeq" id="WP_071805182.1">
    <property type="nucleotide sequence ID" value="NZ_MEIA01000118.1"/>
</dbReference>
<proteinExistence type="predicted"/>
<gene>
    <name evidence="1" type="ORF">BG844_11720</name>
</gene>
<dbReference type="Proteomes" id="UP000182486">
    <property type="component" value="Unassembled WGS sequence"/>
</dbReference>
<evidence type="ECO:0000313" key="2">
    <source>
        <dbReference type="Proteomes" id="UP000182486"/>
    </source>
</evidence>